<comment type="subcellular location">
    <subcellularLocation>
        <location evidence="1">Cell membrane</location>
        <topology evidence="1">Multi-pass membrane protein</topology>
    </subcellularLocation>
</comment>
<sequence>MRIKFNIFQKMLVLLLILLTPVVALYYYSTSKSINVIQEELIKASLNRMELFVAQLDASIEKFDLVSAPMLVDTNVLEYLYNLNMSDYSLMKTRLLIQEKLSLASASGNWRNDVTVYFPQRDDSISSSPSYEYDLKEFESRFSLGWSYSEDLEIGSGFTRTYVTTGYKPARPDDLDVAVRINLYKWSFENLLDTYKSGHSDNPFFYKEGHAIIASRSADGPKMDQIIAELGNRINSRDSSFLIHSFDGRPYLITYYYSNILEWHLVDSVPLNQIIGPIKQQRLLFGASSIILLLSCITAASALYWNVHRPIFQLVRAVQRIKEGDYAYRLPKKSNNEFTFLMQNFNEMATQIQDLIENVLQSRILARDATLKQLQAQIHPHFLYNCLGFIINMTKMGKNRAVIDMAYHLADYYRYTTRMDNQGVSLSEELAFVRIHLEILRLRNETLSYSIELPEELAELRIPRLLIQPIVENAIVHGLENVEYPGRVEIRVYVNEDQLLLEVEDNGKGLNKERMDQLQMELHIPASEYAGCGLWNVYQRLQGNFGSDAQIEFCPSRLGGLNVRLIWSMGIKDETKEEEQ</sequence>
<dbReference type="EMBL" id="CP021965">
    <property type="protein sequence ID" value="AWV33851.1"/>
    <property type="molecule type" value="Genomic_DNA"/>
</dbReference>
<keyword evidence="7" id="KW-0812">Transmembrane</keyword>
<dbReference type="Proteomes" id="UP000249163">
    <property type="component" value="Chromosome"/>
</dbReference>
<evidence type="ECO:0000256" key="4">
    <source>
        <dbReference type="ARBA" id="ARBA00022679"/>
    </source>
</evidence>
<dbReference type="GO" id="GO:0000155">
    <property type="term" value="F:phosphorelay sensor kinase activity"/>
    <property type="evidence" value="ECO:0007669"/>
    <property type="project" value="InterPro"/>
</dbReference>
<evidence type="ECO:0000313" key="9">
    <source>
        <dbReference type="EMBL" id="AWV33851.1"/>
    </source>
</evidence>
<dbReference type="InterPro" id="IPR036890">
    <property type="entry name" value="HATPase_C_sf"/>
</dbReference>
<organism evidence="9 10">
    <name type="scientific">Paenibacillus odorifer</name>
    <dbReference type="NCBI Taxonomy" id="189426"/>
    <lineage>
        <taxon>Bacteria</taxon>
        <taxon>Bacillati</taxon>
        <taxon>Bacillota</taxon>
        <taxon>Bacilli</taxon>
        <taxon>Bacillales</taxon>
        <taxon>Paenibacillaceae</taxon>
        <taxon>Paenibacillus</taxon>
    </lineage>
</organism>
<keyword evidence="7" id="KW-1133">Transmembrane helix</keyword>
<proteinExistence type="predicted"/>
<gene>
    <name evidence="9" type="ORF">CD191_15190</name>
</gene>
<keyword evidence="6 7" id="KW-0472">Membrane</keyword>
<evidence type="ECO:0000256" key="3">
    <source>
        <dbReference type="ARBA" id="ARBA00022553"/>
    </source>
</evidence>
<evidence type="ECO:0000313" key="10">
    <source>
        <dbReference type="Proteomes" id="UP000249163"/>
    </source>
</evidence>
<dbReference type="SMART" id="SM00304">
    <property type="entry name" value="HAMP"/>
    <property type="match status" value="1"/>
</dbReference>
<dbReference type="RefSeq" id="WP_111504182.1">
    <property type="nucleotide sequence ID" value="NZ_CP021965.1"/>
</dbReference>
<feature type="domain" description="HAMP" evidence="8">
    <location>
        <begin position="305"/>
        <end position="357"/>
    </location>
</feature>
<keyword evidence="3" id="KW-0597">Phosphoprotein</keyword>
<dbReference type="Pfam" id="PF02518">
    <property type="entry name" value="HATPase_c"/>
    <property type="match status" value="1"/>
</dbReference>
<dbReference type="InterPro" id="IPR003660">
    <property type="entry name" value="HAMP_dom"/>
</dbReference>
<dbReference type="PANTHER" id="PTHR34220">
    <property type="entry name" value="SENSOR HISTIDINE KINASE YPDA"/>
    <property type="match status" value="1"/>
</dbReference>
<dbReference type="Pfam" id="PF00672">
    <property type="entry name" value="HAMP"/>
    <property type="match status" value="1"/>
</dbReference>
<dbReference type="PANTHER" id="PTHR34220:SF7">
    <property type="entry name" value="SENSOR HISTIDINE KINASE YPDA"/>
    <property type="match status" value="1"/>
</dbReference>
<keyword evidence="2" id="KW-1003">Cell membrane</keyword>
<dbReference type="Pfam" id="PF06580">
    <property type="entry name" value="His_kinase"/>
    <property type="match status" value="1"/>
</dbReference>
<evidence type="ECO:0000256" key="5">
    <source>
        <dbReference type="ARBA" id="ARBA00022777"/>
    </source>
</evidence>
<evidence type="ECO:0000256" key="1">
    <source>
        <dbReference type="ARBA" id="ARBA00004651"/>
    </source>
</evidence>
<feature type="transmembrane region" description="Helical" evidence="7">
    <location>
        <begin position="283"/>
        <end position="307"/>
    </location>
</feature>
<protein>
    <recommendedName>
        <fullName evidence="8">HAMP domain-containing protein</fullName>
    </recommendedName>
</protein>
<reference evidence="9 10" key="1">
    <citation type="submission" date="2017-06" db="EMBL/GenBank/DDBJ databases">
        <title>Complete genome sequence of Paenibacillus odorifer CBA7130.</title>
        <authorList>
            <person name="Nam Y.-D."/>
            <person name="Kang J."/>
            <person name="Chung W.-H."/>
        </authorList>
    </citation>
    <scope>NUCLEOTIDE SEQUENCE [LARGE SCALE GENOMIC DNA]</scope>
    <source>
        <strain evidence="9 10">CBA7130</strain>
    </source>
</reference>
<dbReference type="InterPro" id="IPR010559">
    <property type="entry name" value="Sig_transdc_His_kin_internal"/>
</dbReference>
<evidence type="ECO:0000256" key="6">
    <source>
        <dbReference type="ARBA" id="ARBA00023136"/>
    </source>
</evidence>
<dbReference type="CDD" id="cd06225">
    <property type="entry name" value="HAMP"/>
    <property type="match status" value="1"/>
</dbReference>
<dbReference type="Gene3D" id="6.10.340.10">
    <property type="match status" value="1"/>
</dbReference>
<dbReference type="InterPro" id="IPR003594">
    <property type="entry name" value="HATPase_dom"/>
</dbReference>
<keyword evidence="4" id="KW-0808">Transferase</keyword>
<dbReference type="InterPro" id="IPR050640">
    <property type="entry name" value="Bact_2-comp_sensor_kinase"/>
</dbReference>
<evidence type="ECO:0000259" key="8">
    <source>
        <dbReference type="PROSITE" id="PS50885"/>
    </source>
</evidence>
<dbReference type="GO" id="GO:0005886">
    <property type="term" value="C:plasma membrane"/>
    <property type="evidence" value="ECO:0007669"/>
    <property type="project" value="UniProtKB-SubCell"/>
</dbReference>
<dbReference type="PROSITE" id="PS50885">
    <property type="entry name" value="HAMP"/>
    <property type="match status" value="1"/>
</dbReference>
<evidence type="ECO:0000256" key="2">
    <source>
        <dbReference type="ARBA" id="ARBA00022475"/>
    </source>
</evidence>
<dbReference type="SUPFAM" id="SSF55874">
    <property type="entry name" value="ATPase domain of HSP90 chaperone/DNA topoisomerase II/histidine kinase"/>
    <property type="match status" value="1"/>
</dbReference>
<keyword evidence="5" id="KW-0418">Kinase</keyword>
<dbReference type="SUPFAM" id="SSF158472">
    <property type="entry name" value="HAMP domain-like"/>
    <property type="match status" value="1"/>
</dbReference>
<evidence type="ECO:0000256" key="7">
    <source>
        <dbReference type="SAM" id="Phobius"/>
    </source>
</evidence>
<name>A0AAD0KIK2_9BACL</name>
<dbReference type="AlphaFoldDB" id="A0AAD0KIK2"/>
<accession>A0AAD0KIK2</accession>
<dbReference type="Gene3D" id="3.30.565.10">
    <property type="entry name" value="Histidine kinase-like ATPase, C-terminal domain"/>
    <property type="match status" value="1"/>
</dbReference>